<accession>A0AAD5MU61</accession>
<reference evidence="2" key="1">
    <citation type="submission" date="2021-06" db="EMBL/GenBank/DDBJ databases">
        <title>Parelaphostrongylus tenuis whole genome reference sequence.</title>
        <authorList>
            <person name="Garwood T.J."/>
            <person name="Larsen P.A."/>
            <person name="Fountain-Jones N.M."/>
            <person name="Garbe J.R."/>
            <person name="Macchietto M.G."/>
            <person name="Kania S.A."/>
            <person name="Gerhold R.W."/>
            <person name="Richards J.E."/>
            <person name="Wolf T.M."/>
        </authorList>
    </citation>
    <scope>NUCLEOTIDE SEQUENCE</scope>
    <source>
        <strain evidence="2">MNPRO001-30</strain>
        <tissue evidence="2">Meninges</tissue>
    </source>
</reference>
<feature type="region of interest" description="Disordered" evidence="1">
    <location>
        <begin position="41"/>
        <end position="61"/>
    </location>
</feature>
<gene>
    <name evidence="2" type="ORF">KIN20_024882</name>
</gene>
<name>A0AAD5MU61_PARTN</name>
<protein>
    <submittedName>
        <fullName evidence="2">Uncharacterized protein</fullName>
    </submittedName>
</protein>
<dbReference type="AlphaFoldDB" id="A0AAD5MU61"/>
<comment type="caution">
    <text evidence="2">The sequence shown here is derived from an EMBL/GenBank/DDBJ whole genome shotgun (WGS) entry which is preliminary data.</text>
</comment>
<organism evidence="2 3">
    <name type="scientific">Parelaphostrongylus tenuis</name>
    <name type="common">Meningeal worm</name>
    <dbReference type="NCBI Taxonomy" id="148309"/>
    <lineage>
        <taxon>Eukaryota</taxon>
        <taxon>Metazoa</taxon>
        <taxon>Ecdysozoa</taxon>
        <taxon>Nematoda</taxon>
        <taxon>Chromadorea</taxon>
        <taxon>Rhabditida</taxon>
        <taxon>Rhabditina</taxon>
        <taxon>Rhabditomorpha</taxon>
        <taxon>Strongyloidea</taxon>
        <taxon>Metastrongylidae</taxon>
        <taxon>Parelaphostrongylus</taxon>
    </lineage>
</organism>
<evidence type="ECO:0000256" key="1">
    <source>
        <dbReference type="SAM" id="MobiDB-lite"/>
    </source>
</evidence>
<dbReference type="Proteomes" id="UP001196413">
    <property type="component" value="Unassembled WGS sequence"/>
</dbReference>
<proteinExistence type="predicted"/>
<keyword evidence="3" id="KW-1185">Reference proteome</keyword>
<dbReference type="EMBL" id="JAHQIW010005046">
    <property type="protein sequence ID" value="KAJ1364730.1"/>
    <property type="molecule type" value="Genomic_DNA"/>
</dbReference>
<evidence type="ECO:0000313" key="3">
    <source>
        <dbReference type="Proteomes" id="UP001196413"/>
    </source>
</evidence>
<sequence>MRPFPKGCNYPTNVELHDLREADNLHLYLLKCAKMRNEKIMKREEQRNHPYPKRTRPEHSKRLRSVLNKLDSSLASCQNAVFSQQAQPTKQRHSKQET</sequence>
<evidence type="ECO:0000313" key="2">
    <source>
        <dbReference type="EMBL" id="KAJ1364730.1"/>
    </source>
</evidence>